<evidence type="ECO:0000256" key="4">
    <source>
        <dbReference type="SAM" id="SignalP"/>
    </source>
</evidence>
<comment type="similarity">
    <text evidence="1">Belongs to the aspartyl/asparaginyl beta-hydroxylase family.</text>
</comment>
<evidence type="ECO:0000256" key="2">
    <source>
        <dbReference type="ARBA" id="ARBA00022964"/>
    </source>
</evidence>
<sequence>PFWSTACARGAMGAGVVVGAALALWPAALAAGAGAPSASAATGVPFEFSEHDDLGNQERAISYFEGKFYNAENRWSLQAEHLAEAHALGQAALEVPSLALGAAQVLYLFAWYRRSGEIIRESIALAARLFELSAAAAGCSPHVPTEAWLQLACDLRVGQAMLLDSWLGETDADEQQGRLYRERAHALLDFLKSVPRFADISKSWTTPLHMNFNQFRYGNAESRPIWDNADVPLAGFLEDNFHIFHDELRAIIEHTGGDLYEALRKADGSIESLAPPGSWDAIRIVRYGHWFDAFCDVAPRTCQLLRSRPEIADCPYVNTNYYKLHPGGHLKPHFGNAPRLTVHLAVIAPEPLRSGISVGPEFRLWTEGKAMVLDDTYPHSVSHWGKEPRYVLASWFCHPCDTNNNPGPGSRCPDWVSGR</sequence>
<name>A0ABN9VLI8_9DINO</name>
<evidence type="ECO:0000256" key="3">
    <source>
        <dbReference type="ARBA" id="ARBA00023002"/>
    </source>
</evidence>
<dbReference type="InterPro" id="IPR027443">
    <property type="entry name" value="IPNS-like_sf"/>
</dbReference>
<dbReference type="SUPFAM" id="SSF51197">
    <property type="entry name" value="Clavaminate synthase-like"/>
    <property type="match status" value="1"/>
</dbReference>
<protein>
    <recommendedName>
        <fullName evidence="5">Aspartyl/asparaginy/proline hydroxylase domain-containing protein</fullName>
    </recommendedName>
</protein>
<dbReference type="Gene3D" id="2.60.120.330">
    <property type="entry name" value="B-lactam Antibiotic, Isopenicillin N Synthase, Chain"/>
    <property type="match status" value="1"/>
</dbReference>
<evidence type="ECO:0000256" key="1">
    <source>
        <dbReference type="ARBA" id="ARBA00007730"/>
    </source>
</evidence>
<evidence type="ECO:0000259" key="5">
    <source>
        <dbReference type="Pfam" id="PF05118"/>
    </source>
</evidence>
<feature type="signal peptide" evidence="4">
    <location>
        <begin position="1"/>
        <end position="30"/>
    </location>
</feature>
<dbReference type="InterPro" id="IPR051821">
    <property type="entry name" value="Asp/Asn_beta-hydroxylase"/>
</dbReference>
<dbReference type="PANTHER" id="PTHR46332:SF5">
    <property type="entry name" value="ASPARTATE BETA-HYDROXYLASE DOMAIN CONTAINING 2"/>
    <property type="match status" value="1"/>
</dbReference>
<keyword evidence="4" id="KW-0732">Signal</keyword>
<comment type="caution">
    <text evidence="6">The sequence shown here is derived from an EMBL/GenBank/DDBJ whole genome shotgun (WGS) entry which is preliminary data.</text>
</comment>
<dbReference type="InterPro" id="IPR007803">
    <property type="entry name" value="Asp/Arg/Pro-Hydrxlase"/>
</dbReference>
<dbReference type="PANTHER" id="PTHR46332">
    <property type="entry name" value="ASPARTATE BETA-HYDROXYLASE DOMAIN-CONTAINING PROTEIN 2"/>
    <property type="match status" value="1"/>
</dbReference>
<evidence type="ECO:0000313" key="7">
    <source>
        <dbReference type="Proteomes" id="UP001189429"/>
    </source>
</evidence>
<accession>A0ABN9VLI8</accession>
<keyword evidence="2" id="KW-0223">Dioxygenase</keyword>
<dbReference type="Proteomes" id="UP001189429">
    <property type="component" value="Unassembled WGS sequence"/>
</dbReference>
<evidence type="ECO:0000313" key="6">
    <source>
        <dbReference type="EMBL" id="CAK0873756.1"/>
    </source>
</evidence>
<keyword evidence="7" id="KW-1185">Reference proteome</keyword>
<organism evidence="6 7">
    <name type="scientific">Prorocentrum cordatum</name>
    <dbReference type="NCBI Taxonomy" id="2364126"/>
    <lineage>
        <taxon>Eukaryota</taxon>
        <taxon>Sar</taxon>
        <taxon>Alveolata</taxon>
        <taxon>Dinophyceae</taxon>
        <taxon>Prorocentrales</taxon>
        <taxon>Prorocentraceae</taxon>
        <taxon>Prorocentrum</taxon>
    </lineage>
</organism>
<proteinExistence type="inferred from homology"/>
<feature type="domain" description="Aspartyl/asparaginy/proline hydroxylase" evidence="5">
    <location>
        <begin position="238"/>
        <end position="399"/>
    </location>
</feature>
<feature type="non-terminal residue" evidence="6">
    <location>
        <position position="1"/>
    </location>
</feature>
<gene>
    <name evidence="6" type="ORF">PCOR1329_LOCUS58866</name>
</gene>
<reference evidence="6" key="1">
    <citation type="submission" date="2023-10" db="EMBL/GenBank/DDBJ databases">
        <authorList>
            <person name="Chen Y."/>
            <person name="Shah S."/>
            <person name="Dougan E. K."/>
            <person name="Thang M."/>
            <person name="Chan C."/>
        </authorList>
    </citation>
    <scope>NUCLEOTIDE SEQUENCE [LARGE SCALE GENOMIC DNA]</scope>
</reference>
<dbReference type="EMBL" id="CAUYUJ010017316">
    <property type="protein sequence ID" value="CAK0873756.1"/>
    <property type="molecule type" value="Genomic_DNA"/>
</dbReference>
<keyword evidence="3" id="KW-0560">Oxidoreductase</keyword>
<feature type="chain" id="PRO_5046137940" description="Aspartyl/asparaginy/proline hydroxylase domain-containing protein" evidence="4">
    <location>
        <begin position="31"/>
        <end position="419"/>
    </location>
</feature>
<dbReference type="Pfam" id="PF05118">
    <property type="entry name" value="Asp_Arg_Hydrox"/>
    <property type="match status" value="1"/>
</dbReference>